<evidence type="ECO:0000256" key="4">
    <source>
        <dbReference type="SAM" id="Phobius"/>
    </source>
</evidence>
<proteinExistence type="predicted"/>
<keyword evidence="3" id="KW-0804">Transcription</keyword>
<evidence type="ECO:0000256" key="2">
    <source>
        <dbReference type="ARBA" id="ARBA00023125"/>
    </source>
</evidence>
<dbReference type="InterPro" id="IPR047057">
    <property type="entry name" value="MerR_fam"/>
</dbReference>
<dbReference type="PROSITE" id="PS50937">
    <property type="entry name" value="HTH_MERR_2"/>
    <property type="match status" value="1"/>
</dbReference>
<reference evidence="7" key="1">
    <citation type="submission" date="2023-06" db="EMBL/GenBank/DDBJ databases">
        <title>Identification and characterization of horizontal gene transfer across gut microbiota members of farm animals based on homology search.</title>
        <authorList>
            <person name="Zeman M."/>
            <person name="Kubasova T."/>
            <person name="Jahodarova E."/>
            <person name="Nykrynova M."/>
            <person name="Rychlik I."/>
        </authorList>
    </citation>
    <scope>NUCLEOTIDE SEQUENCE [LARGE SCALE GENOMIC DNA]</scope>
    <source>
        <strain evidence="7">ET341</strain>
    </source>
</reference>
<dbReference type="PANTHER" id="PTHR30204">
    <property type="entry name" value="REDOX-CYCLING DRUG-SENSING TRANSCRIPTIONAL ACTIVATOR SOXR"/>
    <property type="match status" value="1"/>
</dbReference>
<evidence type="ECO:0000313" key="7">
    <source>
        <dbReference type="Proteomes" id="UP001529275"/>
    </source>
</evidence>
<keyword evidence="2" id="KW-0238">DNA-binding</keyword>
<evidence type="ECO:0000256" key="1">
    <source>
        <dbReference type="ARBA" id="ARBA00023015"/>
    </source>
</evidence>
<dbReference type="SUPFAM" id="SSF46955">
    <property type="entry name" value="Putative DNA-binding domain"/>
    <property type="match status" value="1"/>
</dbReference>
<evidence type="ECO:0000259" key="5">
    <source>
        <dbReference type="PROSITE" id="PS50937"/>
    </source>
</evidence>
<dbReference type="Gene3D" id="1.10.1660.10">
    <property type="match status" value="1"/>
</dbReference>
<dbReference type="InterPro" id="IPR000551">
    <property type="entry name" value="MerR-type_HTH_dom"/>
</dbReference>
<dbReference type="PANTHER" id="PTHR30204:SF94">
    <property type="entry name" value="HEAVY METAL-DEPENDENT TRANSCRIPTIONAL REGULATOR HI_0293-RELATED"/>
    <property type="match status" value="1"/>
</dbReference>
<feature type="transmembrane region" description="Helical" evidence="4">
    <location>
        <begin position="131"/>
        <end position="151"/>
    </location>
</feature>
<feature type="transmembrane region" description="Helical" evidence="4">
    <location>
        <begin position="157"/>
        <end position="181"/>
    </location>
</feature>
<dbReference type="SMART" id="SM00422">
    <property type="entry name" value="HTH_MERR"/>
    <property type="match status" value="1"/>
</dbReference>
<dbReference type="RefSeq" id="WP_289527370.1">
    <property type="nucleotide sequence ID" value="NZ_JAUDCK010000008.1"/>
</dbReference>
<keyword evidence="4" id="KW-0812">Transmembrane</keyword>
<dbReference type="EMBL" id="JAUDCK010000008">
    <property type="protein sequence ID" value="MDM8195421.1"/>
    <property type="molecule type" value="Genomic_DNA"/>
</dbReference>
<dbReference type="InterPro" id="IPR009061">
    <property type="entry name" value="DNA-bd_dom_put_sf"/>
</dbReference>
<protein>
    <submittedName>
        <fullName evidence="6">MerR family transcriptional regulator</fullName>
    </submittedName>
</protein>
<organism evidence="6 7">
    <name type="scientific">Massilimicrobiota timonensis</name>
    <dbReference type="NCBI Taxonomy" id="1776392"/>
    <lineage>
        <taxon>Bacteria</taxon>
        <taxon>Bacillati</taxon>
        <taxon>Bacillota</taxon>
        <taxon>Erysipelotrichia</taxon>
        <taxon>Erysipelotrichales</taxon>
        <taxon>Erysipelotrichaceae</taxon>
        <taxon>Massilimicrobiota</taxon>
    </lineage>
</organism>
<reference evidence="6 7" key="2">
    <citation type="submission" date="2023-06" db="EMBL/GenBank/DDBJ databases">
        <authorList>
            <person name="Zeman M."/>
            <person name="Kubasova T."/>
            <person name="Jahodarova E."/>
            <person name="Nykrynova M."/>
            <person name="Rychlik I."/>
        </authorList>
    </citation>
    <scope>NUCLEOTIDE SEQUENCE [LARGE SCALE GENOMIC DNA]</scope>
    <source>
        <strain evidence="6 7">ET341</strain>
    </source>
</reference>
<evidence type="ECO:0000256" key="3">
    <source>
        <dbReference type="ARBA" id="ARBA00023163"/>
    </source>
</evidence>
<gene>
    <name evidence="6" type="ORF">QUV98_03700</name>
</gene>
<dbReference type="Proteomes" id="UP001529275">
    <property type="component" value="Unassembled WGS sequence"/>
</dbReference>
<keyword evidence="1" id="KW-0805">Transcription regulation</keyword>
<accession>A0ABT7UH04</accession>
<keyword evidence="4" id="KW-0472">Membrane</keyword>
<keyword evidence="4" id="KW-1133">Transmembrane helix</keyword>
<feature type="domain" description="HTH merR-type" evidence="5">
    <location>
        <begin position="1"/>
        <end position="68"/>
    </location>
</feature>
<sequence length="190" mass="22588">MHIQEVSQQLNLSKKAIMIYEQKGLIHPQKDAHGYRVYQQKDIERLMQIKCLRQLDFSISQIKDILINNQYDIFDLKKEEYEKQIFDIETSLQYIDDVKKSLTQKQTLDNLSHQLEQTKQLKKINSSTQTILPFEKIIICLSIFIYALFLFDNDSFLSILASLAMLLILVIHFSSTFRLFLYEIYQKIKK</sequence>
<dbReference type="Pfam" id="PF13411">
    <property type="entry name" value="MerR_1"/>
    <property type="match status" value="1"/>
</dbReference>
<keyword evidence="7" id="KW-1185">Reference proteome</keyword>
<dbReference type="CDD" id="cd00592">
    <property type="entry name" value="HTH_MerR-like"/>
    <property type="match status" value="1"/>
</dbReference>
<name>A0ABT7UH04_9FIRM</name>
<comment type="caution">
    <text evidence="6">The sequence shown here is derived from an EMBL/GenBank/DDBJ whole genome shotgun (WGS) entry which is preliminary data.</text>
</comment>
<evidence type="ECO:0000313" key="6">
    <source>
        <dbReference type="EMBL" id="MDM8195421.1"/>
    </source>
</evidence>